<sequence length="51" mass="6055">MKLSGLVLGAETYIEFERNARIHRKTLRYLPLLIKEMDHTIRNRILSLMEA</sequence>
<evidence type="ECO:0000313" key="1">
    <source>
        <dbReference type="EMBL" id="VDC96014.1"/>
    </source>
</evidence>
<proteinExistence type="predicted"/>
<protein>
    <submittedName>
        <fullName evidence="1">Uncharacterized protein</fullName>
    </submittedName>
</protein>
<organism evidence="1">
    <name type="scientific">Brassica campestris</name>
    <name type="common">Field mustard</name>
    <dbReference type="NCBI Taxonomy" id="3711"/>
    <lineage>
        <taxon>Eukaryota</taxon>
        <taxon>Viridiplantae</taxon>
        <taxon>Streptophyta</taxon>
        <taxon>Embryophyta</taxon>
        <taxon>Tracheophyta</taxon>
        <taxon>Spermatophyta</taxon>
        <taxon>Magnoliopsida</taxon>
        <taxon>eudicotyledons</taxon>
        <taxon>Gunneridae</taxon>
        <taxon>Pentapetalae</taxon>
        <taxon>rosids</taxon>
        <taxon>malvids</taxon>
        <taxon>Brassicales</taxon>
        <taxon>Brassicaceae</taxon>
        <taxon>Brassiceae</taxon>
        <taxon>Brassica</taxon>
    </lineage>
</organism>
<name>A0A3P6B9X1_BRACM</name>
<reference evidence="1" key="1">
    <citation type="submission" date="2018-11" db="EMBL/GenBank/DDBJ databases">
        <authorList>
            <consortium name="Genoscope - CEA"/>
            <person name="William W."/>
        </authorList>
    </citation>
    <scope>NUCLEOTIDE SEQUENCE</scope>
</reference>
<accession>A0A3P6B9X1</accession>
<gene>
    <name evidence="1" type="ORF">BRAA07T28304Z</name>
</gene>
<dbReference type="AlphaFoldDB" id="A0A3P6B9X1"/>
<dbReference type="EMBL" id="LR031574">
    <property type="protein sequence ID" value="VDC96014.1"/>
    <property type="molecule type" value="Genomic_DNA"/>
</dbReference>